<dbReference type="Gene3D" id="3.30.70.270">
    <property type="match status" value="1"/>
</dbReference>
<accession>A0A2P4YMA5</accession>
<dbReference type="InterPro" id="IPR043502">
    <property type="entry name" value="DNA/RNA_pol_sf"/>
</dbReference>
<dbReference type="Gene3D" id="3.10.10.10">
    <property type="entry name" value="HIV Type 1 Reverse Transcriptase, subunit A, domain 1"/>
    <property type="match status" value="1"/>
</dbReference>
<evidence type="ECO:0000259" key="3">
    <source>
        <dbReference type="PROSITE" id="PS50158"/>
    </source>
</evidence>
<feature type="region of interest" description="Disordered" evidence="2">
    <location>
        <begin position="1"/>
        <end position="42"/>
    </location>
</feature>
<dbReference type="Proteomes" id="UP000237271">
    <property type="component" value="Unassembled WGS sequence"/>
</dbReference>
<dbReference type="InterPro" id="IPR001878">
    <property type="entry name" value="Znf_CCHC"/>
</dbReference>
<evidence type="ECO:0000313" key="4">
    <source>
        <dbReference type="EMBL" id="POM78943.1"/>
    </source>
</evidence>
<keyword evidence="4" id="KW-0695">RNA-directed DNA polymerase</keyword>
<keyword evidence="1" id="KW-0863">Zinc-finger</keyword>
<dbReference type="GO" id="GO:0003676">
    <property type="term" value="F:nucleic acid binding"/>
    <property type="evidence" value="ECO:0007669"/>
    <property type="project" value="InterPro"/>
</dbReference>
<sequence>MEKVEQVPITHKSTDQAPPDHTSRIQSGGSDRNRCSHYGSKKRSDLGCWRRLTCHKCGKRGHPADHCLFVCRGCGELHDIGKCPMEEFYNLIRQWFNPAKHAGMLPESAEKIAEVTMMVNLHPGEIRGYWKQRDPDLWFKPTDQEDTHAIQKPSQVKEISRSEVVDLLPRGYWKHYTPGKWFRQAMIAGKINNGKGILLLDTGAEVSIVDTAFAKGRTRIKITMAGSLVYLFDIWVGDLAGQDAILGMDFMVPAGIRLHLAYGSINLPHEVRTQLSGRRQLYIDKARLVTVGERIQIEIGQSVELQLHLQMSDHEKCWVTWGDRSVPTVVRGPGKRRYLQITNVSDKAIILQDRHVKIDDIQVRDPGIQTTAEIERIRQRIWRYRHLLIGKGNALPPAARGVVRDIDVGDARPIAQRVRKIVRRFLEKLSDLIKGLLSAKMISYSRSPWASPIVVIVKKNGVGIRLCIDYRLVNSLTQLMVYTMPLINDLLGDLDKILWYCSLDMASRFWVVTMTDRVRAISAFITPFGLFE</sequence>
<dbReference type="EMBL" id="NCKW01001868">
    <property type="protein sequence ID" value="POM78943.1"/>
    <property type="molecule type" value="Genomic_DNA"/>
</dbReference>
<organism evidence="4 5">
    <name type="scientific">Phytophthora palmivora</name>
    <dbReference type="NCBI Taxonomy" id="4796"/>
    <lineage>
        <taxon>Eukaryota</taxon>
        <taxon>Sar</taxon>
        <taxon>Stramenopiles</taxon>
        <taxon>Oomycota</taxon>
        <taxon>Peronosporomycetes</taxon>
        <taxon>Peronosporales</taxon>
        <taxon>Peronosporaceae</taxon>
        <taxon>Phytophthora</taxon>
    </lineage>
</organism>
<keyword evidence="5" id="KW-1185">Reference proteome</keyword>
<keyword evidence="1" id="KW-0479">Metal-binding</keyword>
<dbReference type="PANTHER" id="PTHR33064:SF37">
    <property type="entry name" value="RIBONUCLEASE H"/>
    <property type="match status" value="1"/>
</dbReference>
<keyword evidence="1" id="KW-0862">Zinc</keyword>
<dbReference type="SUPFAM" id="SSF50630">
    <property type="entry name" value="Acid proteases"/>
    <property type="match status" value="1"/>
</dbReference>
<evidence type="ECO:0000256" key="2">
    <source>
        <dbReference type="SAM" id="MobiDB-lite"/>
    </source>
</evidence>
<dbReference type="GO" id="GO:0008270">
    <property type="term" value="F:zinc ion binding"/>
    <property type="evidence" value="ECO:0007669"/>
    <property type="project" value="UniProtKB-KW"/>
</dbReference>
<evidence type="ECO:0000313" key="5">
    <source>
        <dbReference type="Proteomes" id="UP000237271"/>
    </source>
</evidence>
<evidence type="ECO:0000256" key="1">
    <source>
        <dbReference type="PROSITE-ProRule" id="PRU00047"/>
    </source>
</evidence>
<keyword evidence="4" id="KW-0548">Nucleotidyltransferase</keyword>
<dbReference type="GO" id="GO:0003964">
    <property type="term" value="F:RNA-directed DNA polymerase activity"/>
    <property type="evidence" value="ECO:0007669"/>
    <property type="project" value="UniProtKB-KW"/>
</dbReference>
<dbReference type="AlphaFoldDB" id="A0A2P4YMA5"/>
<dbReference type="InterPro" id="IPR021109">
    <property type="entry name" value="Peptidase_aspartic_dom_sf"/>
</dbReference>
<dbReference type="PROSITE" id="PS00141">
    <property type="entry name" value="ASP_PROTEASE"/>
    <property type="match status" value="1"/>
</dbReference>
<dbReference type="InterPro" id="IPR043128">
    <property type="entry name" value="Rev_trsase/Diguanyl_cyclase"/>
</dbReference>
<proteinExistence type="predicted"/>
<dbReference type="SUPFAM" id="SSF56672">
    <property type="entry name" value="DNA/RNA polymerases"/>
    <property type="match status" value="1"/>
</dbReference>
<dbReference type="GO" id="GO:0006508">
    <property type="term" value="P:proteolysis"/>
    <property type="evidence" value="ECO:0007669"/>
    <property type="project" value="InterPro"/>
</dbReference>
<dbReference type="PANTHER" id="PTHR33064">
    <property type="entry name" value="POL PROTEIN"/>
    <property type="match status" value="1"/>
</dbReference>
<protein>
    <submittedName>
        <fullName evidence="4">Reverse transcriptase</fullName>
    </submittedName>
</protein>
<keyword evidence="4" id="KW-0808">Transferase</keyword>
<dbReference type="InterPro" id="IPR001969">
    <property type="entry name" value="Aspartic_peptidase_AS"/>
</dbReference>
<name>A0A2P4YMA5_9STRA</name>
<dbReference type="InterPro" id="IPR051320">
    <property type="entry name" value="Viral_Replic_Matur_Polypro"/>
</dbReference>
<comment type="caution">
    <text evidence="4">The sequence shown here is derived from an EMBL/GenBank/DDBJ whole genome shotgun (WGS) entry which is preliminary data.</text>
</comment>
<feature type="domain" description="CCHC-type" evidence="3">
    <location>
        <begin position="54"/>
        <end position="67"/>
    </location>
</feature>
<reference evidence="4 5" key="1">
    <citation type="journal article" date="2017" name="Genome Biol. Evol.">
        <title>Phytophthora megakarya and P. palmivora, closely related causal agents of cacao black pod rot, underwent increases in genome sizes and gene numbers by different mechanisms.</title>
        <authorList>
            <person name="Ali S.S."/>
            <person name="Shao J."/>
            <person name="Lary D.J."/>
            <person name="Kronmiller B."/>
            <person name="Shen D."/>
            <person name="Strem M.D."/>
            <person name="Amoako-Attah I."/>
            <person name="Akrofi A.Y."/>
            <person name="Begoude B.A."/>
            <person name="Ten Hoopen G.M."/>
            <person name="Coulibaly K."/>
            <person name="Kebe B.I."/>
            <person name="Melnick R.L."/>
            <person name="Guiltinan M.J."/>
            <person name="Tyler B.M."/>
            <person name="Meinhardt L.W."/>
            <person name="Bailey B.A."/>
        </authorList>
    </citation>
    <scope>NUCLEOTIDE SEQUENCE [LARGE SCALE GENOMIC DNA]</scope>
    <source>
        <strain evidence="5">sbr112.9</strain>
    </source>
</reference>
<dbReference type="PROSITE" id="PS50158">
    <property type="entry name" value="ZF_CCHC"/>
    <property type="match status" value="1"/>
</dbReference>
<gene>
    <name evidence="4" type="ORF">PHPALM_3472</name>
</gene>
<dbReference type="GO" id="GO:0004190">
    <property type="term" value="F:aspartic-type endopeptidase activity"/>
    <property type="evidence" value="ECO:0007669"/>
    <property type="project" value="InterPro"/>
</dbReference>